<proteinExistence type="predicted"/>
<sequence>MSILTHQIEESILIDAPPTVVWAILTDLPGWTEWNTFAIKAEVVAGGPGQSGQRHPPLAVGSHQLLTMLSNNSNSNTHAHTLKPSTSVHSNTVSVLEPPGNSAKGYGELRWGGQWLHPVVLDTKHWCLLEPEGEDGGQTLFTQGELFSGLVVPVSRALGTLDEMQAGYVRMNEDLRRRAEGDRRE</sequence>
<dbReference type="SUPFAM" id="SSF55961">
    <property type="entry name" value="Bet v1-like"/>
    <property type="match status" value="1"/>
</dbReference>
<keyword evidence="2" id="KW-1185">Reference proteome</keyword>
<organism evidence="1 2">
    <name type="scientific">Apiospora saccharicola</name>
    <dbReference type="NCBI Taxonomy" id="335842"/>
    <lineage>
        <taxon>Eukaryota</taxon>
        <taxon>Fungi</taxon>
        <taxon>Dikarya</taxon>
        <taxon>Ascomycota</taxon>
        <taxon>Pezizomycotina</taxon>
        <taxon>Sordariomycetes</taxon>
        <taxon>Xylariomycetidae</taxon>
        <taxon>Amphisphaeriales</taxon>
        <taxon>Apiosporaceae</taxon>
        <taxon>Apiospora</taxon>
    </lineage>
</organism>
<dbReference type="PANTHER" id="PTHR36166">
    <property type="entry name" value="CHROMOSOME 9, WHOLE GENOME SHOTGUN SEQUENCE"/>
    <property type="match status" value="1"/>
</dbReference>
<dbReference type="Gene3D" id="3.30.530.20">
    <property type="match status" value="1"/>
</dbReference>
<dbReference type="EMBL" id="JAQQWM010000005">
    <property type="protein sequence ID" value="KAK8064039.1"/>
    <property type="molecule type" value="Genomic_DNA"/>
</dbReference>
<dbReference type="Pfam" id="PF10604">
    <property type="entry name" value="Polyketide_cyc2"/>
    <property type="match status" value="1"/>
</dbReference>
<dbReference type="InterPro" id="IPR019587">
    <property type="entry name" value="Polyketide_cyclase/dehydratase"/>
</dbReference>
<reference evidence="1 2" key="1">
    <citation type="submission" date="2023-01" db="EMBL/GenBank/DDBJ databases">
        <title>Analysis of 21 Apiospora genomes using comparative genomics revels a genus with tremendous synthesis potential of carbohydrate active enzymes and secondary metabolites.</title>
        <authorList>
            <person name="Sorensen T."/>
        </authorList>
    </citation>
    <scope>NUCLEOTIDE SEQUENCE [LARGE SCALE GENOMIC DNA]</scope>
    <source>
        <strain evidence="1 2">CBS 83171</strain>
    </source>
</reference>
<accession>A0ABR1V1T4</accession>
<gene>
    <name evidence="1" type="ORF">PG996_008691</name>
</gene>
<dbReference type="CDD" id="cd07822">
    <property type="entry name" value="SRPBCC_4"/>
    <property type="match status" value="1"/>
</dbReference>
<dbReference type="InterPro" id="IPR023393">
    <property type="entry name" value="START-like_dom_sf"/>
</dbReference>
<name>A0ABR1V1T4_9PEZI</name>
<comment type="caution">
    <text evidence="1">The sequence shown here is derived from an EMBL/GenBank/DDBJ whole genome shotgun (WGS) entry which is preliminary data.</text>
</comment>
<dbReference type="PANTHER" id="PTHR36166:SF1">
    <property type="entry name" value="SRPBCC DOMAIN-CONTAINING PROTEIN"/>
    <property type="match status" value="1"/>
</dbReference>
<evidence type="ECO:0000313" key="1">
    <source>
        <dbReference type="EMBL" id="KAK8064039.1"/>
    </source>
</evidence>
<dbReference type="Proteomes" id="UP001446871">
    <property type="component" value="Unassembled WGS sequence"/>
</dbReference>
<protein>
    <submittedName>
        <fullName evidence="1">Polyketide cyclase dehydrase</fullName>
    </submittedName>
</protein>
<evidence type="ECO:0000313" key="2">
    <source>
        <dbReference type="Proteomes" id="UP001446871"/>
    </source>
</evidence>